<dbReference type="SUPFAM" id="SSF56112">
    <property type="entry name" value="Protein kinase-like (PK-like)"/>
    <property type="match status" value="1"/>
</dbReference>
<comment type="caution">
    <text evidence="3">The sequence shown here is derived from an EMBL/GenBank/DDBJ whole genome shotgun (WGS) entry which is preliminary data.</text>
</comment>
<feature type="compositionally biased region" description="Low complexity" evidence="1">
    <location>
        <begin position="15"/>
        <end position="31"/>
    </location>
</feature>
<dbReference type="InterPro" id="IPR051035">
    <property type="entry name" value="Mito_inheritance_9"/>
</dbReference>
<keyword evidence="4" id="KW-1185">Reference proteome</keyword>
<feature type="domain" description="Aminoglycoside phosphotransferase" evidence="2">
    <location>
        <begin position="134"/>
        <end position="403"/>
    </location>
</feature>
<reference evidence="4" key="1">
    <citation type="journal article" date="2012" name="Science">
        <title>The Paleozoic origin of enzymatic lignin decomposition reconstructed from 31 fungal genomes.</title>
        <authorList>
            <person name="Floudas D."/>
            <person name="Binder M."/>
            <person name="Riley R."/>
            <person name="Barry K."/>
            <person name="Blanchette R.A."/>
            <person name="Henrissat B."/>
            <person name="Martinez A.T."/>
            <person name="Otillar R."/>
            <person name="Spatafora J.W."/>
            <person name="Yadav J.S."/>
            <person name="Aerts A."/>
            <person name="Benoit I."/>
            <person name="Boyd A."/>
            <person name="Carlson A."/>
            <person name="Copeland A."/>
            <person name="Coutinho P.M."/>
            <person name="de Vries R.P."/>
            <person name="Ferreira P."/>
            <person name="Findley K."/>
            <person name="Foster B."/>
            <person name="Gaskell J."/>
            <person name="Glotzer D."/>
            <person name="Gorecki P."/>
            <person name="Heitman J."/>
            <person name="Hesse C."/>
            <person name="Hori C."/>
            <person name="Igarashi K."/>
            <person name="Jurgens J.A."/>
            <person name="Kallen N."/>
            <person name="Kersten P."/>
            <person name="Kohler A."/>
            <person name="Kuees U."/>
            <person name="Kumar T.K.A."/>
            <person name="Kuo A."/>
            <person name="LaButti K."/>
            <person name="Larrondo L.F."/>
            <person name="Lindquist E."/>
            <person name="Ling A."/>
            <person name="Lombard V."/>
            <person name="Lucas S."/>
            <person name="Lundell T."/>
            <person name="Martin R."/>
            <person name="McLaughlin D.J."/>
            <person name="Morgenstern I."/>
            <person name="Morin E."/>
            <person name="Murat C."/>
            <person name="Nagy L.G."/>
            <person name="Nolan M."/>
            <person name="Ohm R.A."/>
            <person name="Patyshakuliyeva A."/>
            <person name="Rokas A."/>
            <person name="Ruiz-Duenas F.J."/>
            <person name="Sabat G."/>
            <person name="Salamov A."/>
            <person name="Samejima M."/>
            <person name="Schmutz J."/>
            <person name="Slot J.C."/>
            <person name="St John F."/>
            <person name="Stenlid J."/>
            <person name="Sun H."/>
            <person name="Sun S."/>
            <person name="Syed K."/>
            <person name="Tsang A."/>
            <person name="Wiebenga A."/>
            <person name="Young D."/>
            <person name="Pisabarro A."/>
            <person name="Eastwood D.C."/>
            <person name="Martin F."/>
            <person name="Cullen D."/>
            <person name="Grigoriev I.V."/>
            <person name="Hibbett D.S."/>
        </authorList>
    </citation>
    <scope>NUCLEOTIDE SEQUENCE [LARGE SCALE GENOMIC DNA]</scope>
    <source>
        <strain evidence="4">RWD-64-598 SS2</strain>
    </source>
</reference>
<dbReference type="PANTHER" id="PTHR36091:SF2">
    <property type="entry name" value="AMINOGLYCOSIDE PHOSPHOTRANSFERASE DOMAIN-CONTAINING PROTEIN"/>
    <property type="match status" value="1"/>
</dbReference>
<dbReference type="InterPro" id="IPR011009">
    <property type="entry name" value="Kinase-like_dom_sf"/>
</dbReference>
<feature type="region of interest" description="Disordered" evidence="1">
    <location>
        <begin position="1"/>
        <end position="31"/>
    </location>
</feature>
<sequence length="601" mass="67578">MKAHRSSSPSRILKAASIPRTATSRSRSTSPSAAFRKFATAVSIPSPQYLSIRPPNTPAAPAVPSPLFTYGNTSPVNEDLFRYTSGRWLYNEAEQMAQRYVKFDVAALHQVIASATGSHVVSMEKKEGLFNKSFMVKLANGKQVAARIKNPIAGPAHLMTSSEVASMDFVRNHLGIPAPKVLAWNSKAESSPVGAEYIIMETAKGVELGSVWRTMDSKQKKNVVTSLAALEQNMLNAKFSQYGSLYYKNDLPEMSRARGKLLASGSRSFGNTEKFTIGPIASRNFYEDERGAMNLNRGPWSTPEEYLNSLALREEAWISKFAKPNIHDDPFRNVSGPQHQEEHLRALEQYRSIVPALVPSSKKVLSSTLWHPDLNPGNVFVSDDEERRVVGVIDWQGCWAGPAYLQMSAPSFLYAGDVDSGLEFPKLPEGYETMSADGQSFAREHHRAKMLYKLYEIKQLYPYRIDQRETRTMPVRAAGRTWKDGVLPLRLALLDVFAQWHELSTPDVPCPLRFTRDEVRQLKEQRDRYLDWHDLLEDMRATFGLRLYGWVSPDEYPSKRALLEGTRSRLPVSLTSELDAVLPEDWWPFRDTVPSAIAMAA</sequence>
<evidence type="ECO:0000259" key="2">
    <source>
        <dbReference type="Pfam" id="PF01636"/>
    </source>
</evidence>
<protein>
    <recommendedName>
        <fullName evidence="2">Aminoglycoside phosphotransferase domain-containing protein</fullName>
    </recommendedName>
</protein>
<accession>A0A5M3MKL4</accession>
<evidence type="ECO:0000256" key="1">
    <source>
        <dbReference type="SAM" id="MobiDB-lite"/>
    </source>
</evidence>
<dbReference type="GeneID" id="19199943"/>
<dbReference type="EMBL" id="JH711580">
    <property type="protein sequence ID" value="EIW79606.1"/>
    <property type="molecule type" value="Genomic_DNA"/>
</dbReference>
<dbReference type="Pfam" id="PF01636">
    <property type="entry name" value="APH"/>
    <property type="match status" value="1"/>
</dbReference>
<dbReference type="RefSeq" id="XP_007769992.1">
    <property type="nucleotide sequence ID" value="XM_007771802.1"/>
</dbReference>
<evidence type="ECO:0000313" key="3">
    <source>
        <dbReference type="EMBL" id="EIW79606.1"/>
    </source>
</evidence>
<name>A0A5M3MKL4_CONPW</name>
<dbReference type="Proteomes" id="UP000053558">
    <property type="component" value="Unassembled WGS sequence"/>
</dbReference>
<dbReference type="OrthoDB" id="2831558at2759"/>
<dbReference type="Gene3D" id="3.90.1200.10">
    <property type="match status" value="1"/>
</dbReference>
<feature type="compositionally biased region" description="Polar residues" evidence="1">
    <location>
        <begin position="1"/>
        <end position="10"/>
    </location>
</feature>
<dbReference type="GO" id="GO:0005739">
    <property type="term" value="C:mitochondrion"/>
    <property type="evidence" value="ECO:0007669"/>
    <property type="project" value="TreeGrafter"/>
</dbReference>
<gene>
    <name evidence="3" type="ORF">CONPUDRAFT_125974</name>
</gene>
<evidence type="ECO:0000313" key="4">
    <source>
        <dbReference type="Proteomes" id="UP000053558"/>
    </source>
</evidence>
<dbReference type="InterPro" id="IPR002575">
    <property type="entry name" value="Aminoglycoside_PTrfase"/>
</dbReference>
<dbReference type="AlphaFoldDB" id="A0A5M3MKL4"/>
<proteinExistence type="predicted"/>
<dbReference type="PANTHER" id="PTHR36091">
    <property type="entry name" value="ALTERED INHERITANCE OF MITOCHONDRIA PROTEIN 9, MITOCHONDRIAL"/>
    <property type="match status" value="1"/>
</dbReference>
<dbReference type="OMA" id="WIQQYAT"/>
<dbReference type="KEGG" id="cput:CONPUDRAFT_125974"/>
<organism evidence="3 4">
    <name type="scientific">Coniophora puteana (strain RWD-64-598)</name>
    <name type="common">Brown rot fungus</name>
    <dbReference type="NCBI Taxonomy" id="741705"/>
    <lineage>
        <taxon>Eukaryota</taxon>
        <taxon>Fungi</taxon>
        <taxon>Dikarya</taxon>
        <taxon>Basidiomycota</taxon>
        <taxon>Agaricomycotina</taxon>
        <taxon>Agaricomycetes</taxon>
        <taxon>Agaricomycetidae</taxon>
        <taxon>Boletales</taxon>
        <taxon>Coniophorineae</taxon>
        <taxon>Coniophoraceae</taxon>
        <taxon>Coniophora</taxon>
    </lineage>
</organism>